<dbReference type="EMBL" id="JABCKV010000438">
    <property type="protein sequence ID" value="KAG5640944.1"/>
    <property type="molecule type" value="Genomic_DNA"/>
</dbReference>
<evidence type="ECO:0000313" key="3">
    <source>
        <dbReference type="EMBL" id="KAG5640944.1"/>
    </source>
</evidence>
<comment type="caution">
    <text evidence="3">The sequence shown here is derived from an EMBL/GenBank/DDBJ whole genome shotgun (WGS) entry which is preliminary data.</text>
</comment>
<reference evidence="3" key="1">
    <citation type="submission" date="2020-07" db="EMBL/GenBank/DDBJ databases">
        <authorList>
            <person name="Nieuwenhuis M."/>
            <person name="Van De Peppel L.J.J."/>
        </authorList>
    </citation>
    <scope>NUCLEOTIDE SEQUENCE</scope>
    <source>
        <strain evidence="3">AP01</strain>
        <tissue evidence="3">Mycelium</tissue>
    </source>
</reference>
<name>A0A9P7FZ41_9AGAR</name>
<evidence type="ECO:0000313" key="4">
    <source>
        <dbReference type="Proteomes" id="UP000775547"/>
    </source>
</evidence>
<feature type="region of interest" description="Disordered" evidence="1">
    <location>
        <begin position="1"/>
        <end position="93"/>
    </location>
</feature>
<dbReference type="Pfam" id="PF20415">
    <property type="entry name" value="DUF6699"/>
    <property type="match status" value="1"/>
</dbReference>
<dbReference type="InterPro" id="IPR046522">
    <property type="entry name" value="DUF6699"/>
</dbReference>
<sequence length="242" mass="26244">MRDPQSPPLKLTASKEPGLKSPPLKPSQYYHHGNSTSIYHATAQALSPALKPSQHGGDSDPTAKLSESTAKLWLSPTPSTSSHTTATSPRGGLKLHPLLGVETSPRLAINLSSYNSITGAISGGAWLQQATDQPSLHEMLIKIPNLPWQIRITPAPRTTTTNTITVGDVFLGIYNELQWDVLPVELAAVNQPGQEENLRRAKANWGNRGGRTLKRIDWLGQNAMFGGLRKGSDGVWKMEVAY</sequence>
<organism evidence="3 4">
    <name type="scientific">Asterophora parasitica</name>
    <dbReference type="NCBI Taxonomy" id="117018"/>
    <lineage>
        <taxon>Eukaryota</taxon>
        <taxon>Fungi</taxon>
        <taxon>Dikarya</taxon>
        <taxon>Basidiomycota</taxon>
        <taxon>Agaricomycotina</taxon>
        <taxon>Agaricomycetes</taxon>
        <taxon>Agaricomycetidae</taxon>
        <taxon>Agaricales</taxon>
        <taxon>Tricholomatineae</taxon>
        <taxon>Lyophyllaceae</taxon>
        <taxon>Asterophora</taxon>
    </lineage>
</organism>
<dbReference type="Proteomes" id="UP000775547">
    <property type="component" value="Unassembled WGS sequence"/>
</dbReference>
<feature type="domain" description="DUF6699" evidence="2">
    <location>
        <begin position="113"/>
        <end position="234"/>
    </location>
</feature>
<feature type="compositionally biased region" description="Low complexity" evidence="1">
    <location>
        <begin position="75"/>
        <end position="89"/>
    </location>
</feature>
<proteinExistence type="predicted"/>
<reference evidence="3" key="2">
    <citation type="submission" date="2021-10" db="EMBL/GenBank/DDBJ databases">
        <title>Phylogenomics reveals ancestral predisposition of the termite-cultivated fungus Termitomyces towards a domesticated lifestyle.</title>
        <authorList>
            <person name="Auxier B."/>
            <person name="Grum-Grzhimaylo A."/>
            <person name="Cardenas M.E."/>
            <person name="Lodge J.D."/>
            <person name="Laessoe T."/>
            <person name="Pedersen O."/>
            <person name="Smith M.E."/>
            <person name="Kuyper T.W."/>
            <person name="Franco-Molano E.A."/>
            <person name="Baroni T.J."/>
            <person name="Aanen D.K."/>
        </authorList>
    </citation>
    <scope>NUCLEOTIDE SEQUENCE</scope>
    <source>
        <strain evidence="3">AP01</strain>
        <tissue evidence="3">Mycelium</tissue>
    </source>
</reference>
<dbReference type="AlphaFoldDB" id="A0A9P7FZ41"/>
<keyword evidence="4" id="KW-1185">Reference proteome</keyword>
<evidence type="ECO:0000259" key="2">
    <source>
        <dbReference type="Pfam" id="PF20415"/>
    </source>
</evidence>
<protein>
    <recommendedName>
        <fullName evidence="2">DUF6699 domain-containing protein</fullName>
    </recommendedName>
</protein>
<evidence type="ECO:0000256" key="1">
    <source>
        <dbReference type="SAM" id="MobiDB-lite"/>
    </source>
</evidence>
<accession>A0A9P7FZ41</accession>
<gene>
    <name evidence="3" type="ORF">DXG03_006554</name>
</gene>